<dbReference type="PROSITE" id="PS00082">
    <property type="entry name" value="EXTRADIOL_DIOXYGENAS"/>
    <property type="match status" value="1"/>
</dbReference>
<keyword evidence="3" id="KW-0479">Metal-binding</keyword>
<accession>A0A221J3F0</accession>
<evidence type="ECO:0000256" key="3">
    <source>
        <dbReference type="ARBA" id="ARBA00022723"/>
    </source>
</evidence>
<evidence type="ECO:0000256" key="7">
    <source>
        <dbReference type="ARBA" id="ARBA00023004"/>
    </source>
</evidence>
<evidence type="ECO:0000256" key="8">
    <source>
        <dbReference type="RuleBase" id="RU000683"/>
    </source>
</evidence>
<evidence type="ECO:0000256" key="6">
    <source>
        <dbReference type="ARBA" id="ARBA00023002"/>
    </source>
</evidence>
<sequence length="298" mass="33412">MDYVSSVAYMVAKGPLDEWQWYATENLGMQAVSGDDPNHQWFRMDERAYRLIVEPGESRHISMGLETLTEANLERCVANLLDRGHSAVEDEELAKQRRVRRLVRSVDPSGNGIEVFYGQESSDSTFVSPRGVKFVTGDMGFGHAFLLVDDWKAMLDYYVDGLGFRLSDTIDIAIPNFQTEGIFLHCNARHHSIAFAQIPEAGPRVGHIMLEVDTLDAVGYALDKAEDHGGLLTMTLGKHTNDHMTSFYMQTPSGFEVEYGWEGRTVDDKDWTVGHYSAISNWGHRRVAQATESASQPS</sequence>
<dbReference type="GO" id="GO:0051213">
    <property type="term" value="F:dioxygenase activity"/>
    <property type="evidence" value="ECO:0007669"/>
    <property type="project" value="UniProtKB-KW"/>
</dbReference>
<keyword evidence="7 8" id="KW-0408">Iron</keyword>
<evidence type="ECO:0000259" key="9">
    <source>
        <dbReference type="PROSITE" id="PS51819"/>
    </source>
</evidence>
<dbReference type="InterPro" id="IPR004360">
    <property type="entry name" value="Glyas_Fos-R_dOase_dom"/>
</dbReference>
<keyword evidence="6 8" id="KW-0560">Oxidoreductase</keyword>
<dbReference type="EMBL" id="KY785168">
    <property type="protein sequence ID" value="ASM60828.1"/>
    <property type="molecule type" value="Genomic_DNA"/>
</dbReference>
<keyword evidence="5 8" id="KW-0223">Dioxygenase</keyword>
<dbReference type="Gene3D" id="3.10.180.10">
    <property type="entry name" value="2,3-Dihydroxybiphenyl 1,2-Dioxygenase, domain 1"/>
    <property type="match status" value="2"/>
</dbReference>
<gene>
    <name evidence="10" type="primary">bfzC</name>
</gene>
<dbReference type="PROSITE" id="PS51819">
    <property type="entry name" value="VOC"/>
    <property type="match status" value="2"/>
</dbReference>
<evidence type="ECO:0000256" key="2">
    <source>
        <dbReference type="ARBA" id="ARBA00008784"/>
    </source>
</evidence>
<keyword evidence="4 8" id="KW-0058">Aromatic hydrocarbons catabolism</keyword>
<feature type="domain" description="VOC" evidence="9">
    <location>
        <begin position="1"/>
        <end position="118"/>
    </location>
</feature>
<protein>
    <submittedName>
        <fullName evidence="10">Buprofezin-2,3-diol 1,2-dioxygenase</fullName>
    </submittedName>
</protein>
<name>A0A221J3F0_RHOSG</name>
<comment type="cofactor">
    <cofactor evidence="1 8">
        <name>Fe(2+)</name>
        <dbReference type="ChEBI" id="CHEBI:29033"/>
    </cofactor>
</comment>
<evidence type="ECO:0000256" key="4">
    <source>
        <dbReference type="ARBA" id="ARBA00022797"/>
    </source>
</evidence>
<evidence type="ECO:0000313" key="10">
    <source>
        <dbReference type="EMBL" id="ASM60828.1"/>
    </source>
</evidence>
<feature type="domain" description="VOC" evidence="9">
    <location>
        <begin position="140"/>
        <end position="262"/>
    </location>
</feature>
<geneLocation type="plasmid" evidence="10">
    <name>pYLC1</name>
</geneLocation>
<dbReference type="Pfam" id="PF00903">
    <property type="entry name" value="Glyoxalase"/>
    <property type="match status" value="1"/>
</dbReference>
<reference evidence="10" key="1">
    <citation type="journal article" date="2017" name="Appl. Environ. Microbiol.">
        <title>Molecular mechanism and genetic determinants of buprofezin degradation.</title>
        <authorList>
            <person name="Chen X."/>
            <person name="Ji J."/>
            <person name="Zhao L."/>
            <person name="Qiu J."/>
            <person name="Dai C."/>
            <person name="Wang W."/>
            <person name="He J."/>
            <person name="Jiang J."/>
            <person name="Hong Q."/>
            <person name="Yan X."/>
        </authorList>
    </citation>
    <scope>NUCLEOTIDE SEQUENCE</scope>
    <source>
        <strain evidence="10">YL1</strain>
        <plasmid evidence="10">pYLC1</plasmid>
    </source>
</reference>
<keyword evidence="10" id="KW-0614">Plasmid</keyword>
<dbReference type="SUPFAM" id="SSF54593">
    <property type="entry name" value="Glyoxalase/Bleomycin resistance protein/Dihydroxybiphenyl dioxygenase"/>
    <property type="match status" value="2"/>
</dbReference>
<dbReference type="InterPro" id="IPR037523">
    <property type="entry name" value="VOC_core"/>
</dbReference>
<dbReference type="GO" id="GO:0008198">
    <property type="term" value="F:ferrous iron binding"/>
    <property type="evidence" value="ECO:0007669"/>
    <property type="project" value="InterPro"/>
</dbReference>
<comment type="similarity">
    <text evidence="2 8">Belongs to the extradiol ring-cleavage dioxygenase family.</text>
</comment>
<dbReference type="InterPro" id="IPR029068">
    <property type="entry name" value="Glyas_Bleomycin-R_OHBP_Dase"/>
</dbReference>
<dbReference type="CDD" id="cd07237">
    <property type="entry name" value="BphC1-RGP6_C_like"/>
    <property type="match status" value="1"/>
</dbReference>
<dbReference type="InterPro" id="IPR000486">
    <property type="entry name" value="Xdiol_ring_cleave_dOase_1/2"/>
</dbReference>
<organism evidence="10">
    <name type="scientific">Rhodococcus qingshengii</name>
    <dbReference type="NCBI Taxonomy" id="334542"/>
    <lineage>
        <taxon>Bacteria</taxon>
        <taxon>Bacillati</taxon>
        <taxon>Actinomycetota</taxon>
        <taxon>Actinomycetes</taxon>
        <taxon>Mycobacteriales</taxon>
        <taxon>Nocardiaceae</taxon>
        <taxon>Rhodococcus</taxon>
        <taxon>Rhodococcus erythropolis group</taxon>
    </lineage>
</organism>
<dbReference type="AlphaFoldDB" id="A0A221J3F0"/>
<evidence type="ECO:0000256" key="1">
    <source>
        <dbReference type="ARBA" id="ARBA00001954"/>
    </source>
</evidence>
<dbReference type="Pfam" id="PF22632">
    <property type="entry name" value="BphC_D1"/>
    <property type="match status" value="1"/>
</dbReference>
<evidence type="ECO:0000256" key="5">
    <source>
        <dbReference type="ARBA" id="ARBA00022964"/>
    </source>
</evidence>
<proteinExistence type="inferred from homology"/>